<evidence type="ECO:0000256" key="15">
    <source>
        <dbReference type="SAM" id="SignalP"/>
    </source>
</evidence>
<evidence type="ECO:0000259" key="18">
    <source>
        <dbReference type="Pfam" id="PF10531"/>
    </source>
</evidence>
<evidence type="ECO:0000256" key="11">
    <source>
        <dbReference type="ARBA" id="ARBA00023136"/>
    </source>
</evidence>
<evidence type="ECO:0000256" key="6">
    <source>
        <dbReference type="ARBA" id="ARBA00022692"/>
    </source>
</evidence>
<dbReference type="Pfam" id="PF03448">
    <property type="entry name" value="MgtE_N"/>
    <property type="match status" value="1"/>
</dbReference>
<evidence type="ECO:0000256" key="4">
    <source>
        <dbReference type="ARBA" id="ARBA00022452"/>
    </source>
</evidence>
<evidence type="ECO:0000259" key="16">
    <source>
        <dbReference type="Pfam" id="PF02563"/>
    </source>
</evidence>
<feature type="chain" id="PRO_5035251073" evidence="15">
    <location>
        <begin position="32"/>
        <end position="764"/>
    </location>
</feature>
<dbReference type="InterPro" id="IPR036583">
    <property type="entry name" value="23S_rRNA_IVS_sf"/>
</dbReference>
<keyword evidence="10" id="KW-0626">Porin</keyword>
<evidence type="ECO:0000256" key="7">
    <source>
        <dbReference type="ARBA" id="ARBA00022729"/>
    </source>
</evidence>
<dbReference type="GO" id="GO:0046930">
    <property type="term" value="C:pore complex"/>
    <property type="evidence" value="ECO:0007669"/>
    <property type="project" value="UniProtKB-KW"/>
</dbReference>
<gene>
    <name evidence="20" type="ORF">H8D96_07980</name>
</gene>
<dbReference type="AlphaFoldDB" id="A0A8J6NYL1"/>
<evidence type="ECO:0000256" key="2">
    <source>
        <dbReference type="ARBA" id="ARBA00009450"/>
    </source>
</evidence>
<accession>A0A8J6NYL1</accession>
<evidence type="ECO:0000313" key="20">
    <source>
        <dbReference type="EMBL" id="MBC8431845.1"/>
    </source>
</evidence>
<protein>
    <submittedName>
        <fullName evidence="20">Four helix bundle protein</fullName>
    </submittedName>
</protein>
<evidence type="ECO:0000259" key="19">
    <source>
        <dbReference type="Pfam" id="PF22461"/>
    </source>
</evidence>
<evidence type="ECO:0000256" key="8">
    <source>
        <dbReference type="ARBA" id="ARBA00023047"/>
    </source>
</evidence>
<evidence type="ECO:0000256" key="13">
    <source>
        <dbReference type="ARBA" id="ARBA00023237"/>
    </source>
</evidence>
<dbReference type="InterPro" id="IPR049712">
    <property type="entry name" value="Poly_export"/>
</dbReference>
<dbReference type="Pfam" id="PF22461">
    <property type="entry name" value="SLBB_2"/>
    <property type="match status" value="1"/>
</dbReference>
<evidence type="ECO:0000256" key="10">
    <source>
        <dbReference type="ARBA" id="ARBA00023114"/>
    </source>
</evidence>
<dbReference type="GO" id="GO:0015159">
    <property type="term" value="F:polysaccharide transmembrane transporter activity"/>
    <property type="evidence" value="ECO:0007669"/>
    <property type="project" value="InterPro"/>
</dbReference>
<evidence type="ECO:0000256" key="14">
    <source>
        <dbReference type="ARBA" id="ARBA00023288"/>
    </source>
</evidence>
<comment type="subcellular location">
    <subcellularLocation>
        <location evidence="1">Cell outer membrane</location>
        <topology evidence="1">Multi-pass membrane protein</topology>
    </subcellularLocation>
</comment>
<dbReference type="InterPro" id="IPR019554">
    <property type="entry name" value="Soluble_ligand-bd"/>
</dbReference>
<evidence type="ECO:0000259" key="17">
    <source>
        <dbReference type="Pfam" id="PF03448"/>
    </source>
</evidence>
<dbReference type="PANTHER" id="PTHR33619">
    <property type="entry name" value="POLYSACCHARIDE EXPORT PROTEIN GFCE-RELATED"/>
    <property type="match status" value="1"/>
</dbReference>
<proteinExistence type="inferred from homology"/>
<keyword evidence="6" id="KW-0812">Transmembrane</keyword>
<dbReference type="EMBL" id="JACNIG010000183">
    <property type="protein sequence ID" value="MBC8431845.1"/>
    <property type="molecule type" value="Genomic_DNA"/>
</dbReference>
<organism evidence="20 21">
    <name type="scientific">Candidatus Desulfatibia vada</name>
    <dbReference type="NCBI Taxonomy" id="2841696"/>
    <lineage>
        <taxon>Bacteria</taxon>
        <taxon>Pseudomonadati</taxon>
        <taxon>Thermodesulfobacteriota</taxon>
        <taxon>Desulfobacteria</taxon>
        <taxon>Desulfobacterales</taxon>
        <taxon>Desulfobacterales incertae sedis</taxon>
        <taxon>Candidatus Desulfatibia</taxon>
    </lineage>
</organism>
<sequence>MIYKPASKNICCLICLLVISATMLAPGIARSQDTKETYQDLNYTDRMMLLKLETLKPHEIAEFFERLSQSEKKTLLENINDTQKFKLYNSLNDADKILFFATLEQDQKVAFLNNLEKSDRKWIFRRLNDVDRKTIFESLSAEKQRQYLQEFPELAQIIDSKEPLRPPIEEKESPPSRIEEIMSGLFPTEVSKELRLYGYDFFKSDAVTFAPMQNVPVGADYIIGPDDNFTIHLWGKTEKTYSATVNRDGLIIIPRLGPVSVSGLSFAEMKNHLAHRFKEYYPDFEINITMGQLRTFQIFIVGEARRPGTYSVSSLSTLITALFASGGPGKKGSMRSIKLIRSTKTIKKIDLYDFFLKGDKKQDVRLEPGDTLFIPVIGSVVGIAGNVRRPAIYEMHANQTIADIIGLAGGVMPFGYLQNIVVERVKAHKRRIVRNFNVDIATKEAVELNSALQDGDLIKIYPVHAKIRDVVYLEGHVKYPRQYEFKPGMHISDLIPSYDYLLPEPFLQQAEIIRLVPPDLHPEIVEFSLGNLLEGDQSQDLLLTDLDRVKIYGKIEKKALPQVTIKGAVRSPGTYRLFKGMTIKDLIFQADNMTDQAFQESGGLSRLVPSETGTDIIKIKFSPADAMAGLSAANMALEPNDVVHIREISQYSQALNRKVYLEGEFMFPGEFTFSENDLLISVIERAGGLTQEAYPFGAVFHRDSGKKDFLMRIKISRKEAKESAYWLRLIHETNNLKNANDAQNLKQEANELKKIFSSILNKPK</sequence>
<feature type="domain" description="Soluble ligand binding" evidence="18">
    <location>
        <begin position="470"/>
        <end position="495"/>
    </location>
</feature>
<dbReference type="InterPro" id="IPR006668">
    <property type="entry name" value="Mg_transptr_MgtE_intracell_dom"/>
</dbReference>
<dbReference type="Proteomes" id="UP000605201">
    <property type="component" value="Unassembled WGS sequence"/>
</dbReference>
<reference evidence="20 21" key="1">
    <citation type="submission" date="2020-08" db="EMBL/GenBank/DDBJ databases">
        <title>Bridging the membrane lipid divide: bacteria of the FCB group superphylum have the potential to synthesize archaeal ether lipids.</title>
        <authorList>
            <person name="Villanueva L."/>
            <person name="Von Meijenfeldt F.A.B."/>
            <person name="Westbye A.B."/>
            <person name="Yadav S."/>
            <person name="Hopmans E.C."/>
            <person name="Dutilh B.E."/>
            <person name="Sinninghe Damste J.S."/>
        </authorList>
    </citation>
    <scope>NUCLEOTIDE SEQUENCE [LARGE SCALE GENOMIC DNA]</scope>
    <source>
        <strain evidence="20">NIOZ-UU17</strain>
    </source>
</reference>
<feature type="domain" description="Polysaccharide export protein N-terminal" evidence="16">
    <location>
        <begin position="216"/>
        <end position="290"/>
    </location>
</feature>
<keyword evidence="8" id="KW-0625">Polysaccharide transport</keyword>
<dbReference type="InterPro" id="IPR012657">
    <property type="entry name" value="23S_rRNA-intervening_sequence"/>
</dbReference>
<dbReference type="Gene3D" id="1.25.60.10">
    <property type="entry name" value="MgtE N-terminal domain-like"/>
    <property type="match status" value="1"/>
</dbReference>
<feature type="signal peptide" evidence="15">
    <location>
        <begin position="1"/>
        <end position="31"/>
    </location>
</feature>
<evidence type="ECO:0000256" key="5">
    <source>
        <dbReference type="ARBA" id="ARBA00022597"/>
    </source>
</evidence>
<dbReference type="InterPro" id="IPR038076">
    <property type="entry name" value="MgtE_N_sf"/>
</dbReference>
<dbReference type="GO" id="GO:0006811">
    <property type="term" value="P:monoatomic ion transport"/>
    <property type="evidence" value="ECO:0007669"/>
    <property type="project" value="UniProtKB-KW"/>
</dbReference>
<feature type="domain" description="SLBB" evidence="19">
    <location>
        <begin position="298"/>
        <end position="374"/>
    </location>
</feature>
<feature type="domain" description="Soluble ligand binding" evidence="18">
    <location>
        <begin position="380"/>
        <end position="427"/>
    </location>
</feature>
<evidence type="ECO:0000256" key="3">
    <source>
        <dbReference type="ARBA" id="ARBA00022448"/>
    </source>
</evidence>
<keyword evidence="3" id="KW-0813">Transport</keyword>
<dbReference type="PANTHER" id="PTHR33619:SF3">
    <property type="entry name" value="POLYSACCHARIDE EXPORT PROTEIN GFCE-RELATED"/>
    <property type="match status" value="1"/>
</dbReference>
<dbReference type="Pfam" id="PF02563">
    <property type="entry name" value="Poly_export"/>
    <property type="match status" value="1"/>
</dbReference>
<evidence type="ECO:0000313" key="21">
    <source>
        <dbReference type="Proteomes" id="UP000605201"/>
    </source>
</evidence>
<dbReference type="Gene3D" id="3.10.560.10">
    <property type="entry name" value="Outer membrane lipoprotein wza domain like"/>
    <property type="match status" value="4"/>
</dbReference>
<dbReference type="GO" id="GO:0015288">
    <property type="term" value="F:porin activity"/>
    <property type="evidence" value="ECO:0007669"/>
    <property type="project" value="UniProtKB-KW"/>
</dbReference>
<feature type="domain" description="Soluble ligand binding" evidence="18">
    <location>
        <begin position="563"/>
        <end position="590"/>
    </location>
</feature>
<keyword evidence="14" id="KW-0449">Lipoprotein</keyword>
<evidence type="ECO:0000256" key="1">
    <source>
        <dbReference type="ARBA" id="ARBA00004571"/>
    </source>
</evidence>
<dbReference type="InterPro" id="IPR003715">
    <property type="entry name" value="Poly_export_N"/>
</dbReference>
<comment type="similarity">
    <text evidence="2">Belongs to the BexD/CtrA/VexA family.</text>
</comment>
<dbReference type="Gene3D" id="3.30.1950.10">
    <property type="entry name" value="wza like domain"/>
    <property type="match status" value="1"/>
</dbReference>
<evidence type="ECO:0000256" key="12">
    <source>
        <dbReference type="ARBA" id="ARBA00023139"/>
    </source>
</evidence>
<keyword evidence="9" id="KW-0406">Ion transport</keyword>
<feature type="domain" description="Magnesium transporter MgtE intracellular" evidence="17">
    <location>
        <begin position="55"/>
        <end position="148"/>
    </location>
</feature>
<dbReference type="NCBIfam" id="TIGR02436">
    <property type="entry name" value="four helix bundle protein"/>
    <property type="match status" value="1"/>
</dbReference>
<dbReference type="Gene3D" id="1.20.1440.60">
    <property type="entry name" value="23S rRNA-intervening sequence"/>
    <property type="match status" value="1"/>
</dbReference>
<evidence type="ECO:0000256" key="9">
    <source>
        <dbReference type="ARBA" id="ARBA00023065"/>
    </source>
</evidence>
<name>A0A8J6NYL1_9BACT</name>
<dbReference type="Pfam" id="PF10531">
    <property type="entry name" value="SLBB"/>
    <property type="match status" value="3"/>
</dbReference>
<keyword evidence="7 15" id="KW-0732">Signal</keyword>
<dbReference type="InterPro" id="IPR054765">
    <property type="entry name" value="SLBB_dom"/>
</dbReference>
<keyword evidence="11" id="KW-0472">Membrane</keyword>
<comment type="caution">
    <text evidence="20">The sequence shown here is derived from an EMBL/GenBank/DDBJ whole genome shotgun (WGS) entry which is preliminary data.</text>
</comment>
<dbReference type="SUPFAM" id="SSF158791">
    <property type="entry name" value="MgtE N-terminal domain-like"/>
    <property type="match status" value="1"/>
</dbReference>
<keyword evidence="13" id="KW-0998">Cell outer membrane</keyword>
<dbReference type="GO" id="GO:0009279">
    <property type="term" value="C:cell outer membrane"/>
    <property type="evidence" value="ECO:0007669"/>
    <property type="project" value="UniProtKB-SubCell"/>
</dbReference>
<keyword evidence="4" id="KW-1134">Transmembrane beta strand</keyword>
<keyword evidence="5" id="KW-0762">Sugar transport</keyword>
<dbReference type="SUPFAM" id="SSF158446">
    <property type="entry name" value="IVS-encoded protein-like"/>
    <property type="match status" value="1"/>
</dbReference>
<keyword evidence="12" id="KW-0564">Palmitate</keyword>